<dbReference type="NCBIfam" id="NF040584">
    <property type="entry name" value="STY4534_fam"/>
    <property type="match status" value="1"/>
</dbReference>
<feature type="compositionally biased region" description="Low complexity" evidence="1">
    <location>
        <begin position="142"/>
        <end position="161"/>
    </location>
</feature>
<reference evidence="3" key="1">
    <citation type="journal article" date="2019" name="Int. J. Syst. Evol. Microbiol.">
        <title>The Global Catalogue of Microorganisms (GCM) 10K type strain sequencing project: providing services to taxonomists for standard genome sequencing and annotation.</title>
        <authorList>
            <consortium name="The Broad Institute Genomics Platform"/>
            <consortium name="The Broad Institute Genome Sequencing Center for Infectious Disease"/>
            <person name="Wu L."/>
            <person name="Ma J."/>
        </authorList>
    </citation>
    <scope>NUCLEOTIDE SEQUENCE [LARGE SCALE GENOMIC DNA]</scope>
    <source>
        <strain evidence="3">LMG 29894</strain>
    </source>
</reference>
<sequence>MSDSTDKTYFDLHTTGIGFLNRIREVKPKKGEAFLACDIAALTGASDDVAYVRFDTRVTGKEAQHLVRRCIQAVDAQKKVLIGFRLGDLWTDLFVHTKGKHAGEPGVSLKARLLFISFIKVDGKPVYKAEPRTPSHEDDTGAANVAAAATQALPPATTTPPGVETVDDAPAESFSATAESF</sequence>
<evidence type="ECO:0000256" key="1">
    <source>
        <dbReference type="SAM" id="MobiDB-lite"/>
    </source>
</evidence>
<dbReference type="InterPro" id="IPR021960">
    <property type="entry name" value="DUF3577"/>
</dbReference>
<proteinExistence type="predicted"/>
<dbReference type="Proteomes" id="UP001595791">
    <property type="component" value="Unassembled WGS sequence"/>
</dbReference>
<keyword evidence="3" id="KW-1185">Reference proteome</keyword>
<comment type="caution">
    <text evidence="2">The sequence shown here is derived from an EMBL/GenBank/DDBJ whole genome shotgun (WGS) entry which is preliminary data.</text>
</comment>
<accession>A0ABV8MTR1</accession>
<feature type="region of interest" description="Disordered" evidence="1">
    <location>
        <begin position="130"/>
        <end position="181"/>
    </location>
</feature>
<dbReference type="Pfam" id="PF12101">
    <property type="entry name" value="DUF3577"/>
    <property type="match status" value="1"/>
</dbReference>
<dbReference type="EMBL" id="JBHSBU010000001">
    <property type="protein sequence ID" value="MFC4160739.1"/>
    <property type="molecule type" value="Genomic_DNA"/>
</dbReference>
<organism evidence="2 3">
    <name type="scientific">Chitinimonas lacunae</name>
    <dbReference type="NCBI Taxonomy" id="1963018"/>
    <lineage>
        <taxon>Bacteria</taxon>
        <taxon>Pseudomonadati</taxon>
        <taxon>Pseudomonadota</taxon>
        <taxon>Betaproteobacteria</taxon>
        <taxon>Neisseriales</taxon>
        <taxon>Chitinibacteraceae</taxon>
        <taxon>Chitinimonas</taxon>
    </lineage>
</organism>
<gene>
    <name evidence="2" type="ORF">ACFOW7_15470</name>
</gene>
<name>A0ABV8MTR1_9NEIS</name>
<feature type="compositionally biased region" description="Basic and acidic residues" evidence="1">
    <location>
        <begin position="130"/>
        <end position="139"/>
    </location>
</feature>
<dbReference type="RefSeq" id="WP_378165894.1">
    <property type="nucleotide sequence ID" value="NZ_JBHSBU010000001.1"/>
</dbReference>
<evidence type="ECO:0000313" key="2">
    <source>
        <dbReference type="EMBL" id="MFC4160739.1"/>
    </source>
</evidence>
<protein>
    <submittedName>
        <fullName evidence="2">STY4534 family ICE replication protein</fullName>
    </submittedName>
</protein>
<evidence type="ECO:0000313" key="3">
    <source>
        <dbReference type="Proteomes" id="UP001595791"/>
    </source>
</evidence>